<gene>
    <name evidence="1" type="ORF">FOMG_15427</name>
</gene>
<dbReference type="VEuPathDB" id="FungiDB:FOMG_15427"/>
<reference evidence="1" key="2">
    <citation type="submission" date="2012-05" db="EMBL/GenBank/DDBJ databases">
        <title>Annotation of the Genome Sequence of Fusarium oxysporum f. sp. melonis 26406.</title>
        <authorList>
            <consortium name="The Broad Institute Genomics Platform"/>
            <person name="Ma L.-J."/>
            <person name="Corby-Kistler H."/>
            <person name="Broz K."/>
            <person name="Gale L.R."/>
            <person name="Jonkers W."/>
            <person name="O'Donnell K."/>
            <person name="Ploetz R."/>
            <person name="Steinberg C."/>
            <person name="Schwartz D.C."/>
            <person name="VanEtten H."/>
            <person name="Zhou S."/>
            <person name="Young S.K."/>
            <person name="Zeng Q."/>
            <person name="Gargeya S."/>
            <person name="Fitzgerald M."/>
            <person name="Abouelleil A."/>
            <person name="Alvarado L."/>
            <person name="Chapman S.B."/>
            <person name="Gainer-Dewar J."/>
            <person name="Goldberg J."/>
            <person name="Griggs A."/>
            <person name="Gujja S."/>
            <person name="Hansen M."/>
            <person name="Howarth C."/>
            <person name="Imamovic A."/>
            <person name="Ireland A."/>
            <person name="Larimer J."/>
            <person name="McCowan C."/>
            <person name="Murphy C."/>
            <person name="Pearson M."/>
            <person name="Poon T.W."/>
            <person name="Priest M."/>
            <person name="Roberts A."/>
            <person name="Saif S."/>
            <person name="Shea T."/>
            <person name="Sykes S."/>
            <person name="Wortman J."/>
            <person name="Nusbaum C."/>
            <person name="Birren B."/>
        </authorList>
    </citation>
    <scope>NUCLEOTIDE SEQUENCE</scope>
    <source>
        <strain evidence="1">26406</strain>
    </source>
</reference>
<dbReference type="AlphaFoldDB" id="W9ZIQ9"/>
<dbReference type="EMBL" id="JH659345">
    <property type="protein sequence ID" value="EXK28447.1"/>
    <property type="molecule type" value="Genomic_DNA"/>
</dbReference>
<organism evidence="1">
    <name type="scientific">Fusarium oxysporum f. sp. melonis 26406</name>
    <dbReference type="NCBI Taxonomy" id="1089452"/>
    <lineage>
        <taxon>Eukaryota</taxon>
        <taxon>Fungi</taxon>
        <taxon>Dikarya</taxon>
        <taxon>Ascomycota</taxon>
        <taxon>Pezizomycotina</taxon>
        <taxon>Sordariomycetes</taxon>
        <taxon>Hypocreomycetidae</taxon>
        <taxon>Hypocreales</taxon>
        <taxon>Nectriaceae</taxon>
        <taxon>Fusarium</taxon>
        <taxon>Fusarium oxysporum species complex</taxon>
    </lineage>
</organism>
<evidence type="ECO:0000313" key="1">
    <source>
        <dbReference type="EMBL" id="EXK28447.1"/>
    </source>
</evidence>
<dbReference type="HOGENOM" id="CLU_3392389_0_0_1"/>
<name>W9ZIQ9_FUSOX</name>
<proteinExistence type="predicted"/>
<dbReference type="Proteomes" id="UP000030703">
    <property type="component" value="Unassembled WGS sequence"/>
</dbReference>
<reference evidence="1" key="1">
    <citation type="submission" date="2012-04" db="EMBL/GenBank/DDBJ databases">
        <title>The Genome Sequence of Fusarium oxysporum melonis.</title>
        <authorList>
            <consortium name="The Broad Institute Genome Sequencing Platform"/>
            <person name="Ma L.-J."/>
            <person name="Gale L.R."/>
            <person name="Schwartz D.C."/>
            <person name="Zhou S."/>
            <person name="Corby-Kistler H."/>
            <person name="Young S.K."/>
            <person name="Zeng Q."/>
            <person name="Gargeya S."/>
            <person name="Fitzgerald M."/>
            <person name="Haas B."/>
            <person name="Abouelleil A."/>
            <person name="Alvarado L."/>
            <person name="Arachchi H.M."/>
            <person name="Berlin A."/>
            <person name="Brown A."/>
            <person name="Chapman S.B."/>
            <person name="Chen Z."/>
            <person name="Dunbar C."/>
            <person name="Freedman E."/>
            <person name="Gearin G."/>
            <person name="Goldberg J."/>
            <person name="Griggs A."/>
            <person name="Gujja S."/>
            <person name="Heiman D."/>
            <person name="Howarth C."/>
            <person name="Larson L."/>
            <person name="Lui A."/>
            <person name="MacDonald P.J.P."/>
            <person name="Montmayeur A."/>
            <person name="Murphy C."/>
            <person name="Neiman D."/>
            <person name="Pearson M."/>
            <person name="Priest M."/>
            <person name="Roberts A."/>
            <person name="Saif S."/>
            <person name="Shea T."/>
            <person name="Shenoy N."/>
            <person name="Sisk P."/>
            <person name="Stolte C."/>
            <person name="Sykes S."/>
            <person name="Wortman J."/>
            <person name="Nusbaum C."/>
            <person name="Birren B."/>
        </authorList>
    </citation>
    <scope>NUCLEOTIDE SEQUENCE</scope>
    <source>
        <strain evidence="1">26406</strain>
    </source>
</reference>
<accession>W9ZIQ9</accession>
<sequence>MNTSAREEATQKKKIQEHWNPSSCSLFCLSKE</sequence>
<protein>
    <submittedName>
        <fullName evidence="1">Uncharacterized protein</fullName>
    </submittedName>
</protein>